<dbReference type="AlphaFoldDB" id="A0A246L1S7"/>
<dbReference type="PANTHER" id="PTHR42996">
    <property type="entry name" value="PHOSPHATE-BINDING PROTEIN PSTS"/>
    <property type="match status" value="1"/>
</dbReference>
<protein>
    <submittedName>
        <fullName evidence="5">Alkaline phosphatase</fullName>
    </submittedName>
</protein>
<dbReference type="Gene3D" id="3.40.190.10">
    <property type="entry name" value="Periplasmic binding protein-like II"/>
    <property type="match status" value="2"/>
</dbReference>
<gene>
    <name evidence="5" type="ORF">CEE55_04710</name>
    <name evidence="4" type="ORF">STNY_R24110</name>
</gene>
<dbReference type="RefSeq" id="WP_049467952.1">
    <property type="nucleotide sequence ID" value="NZ_AP024684.1"/>
</dbReference>
<dbReference type="PANTHER" id="PTHR42996:SF1">
    <property type="entry name" value="PHOSPHATE-BINDING PROTEIN PSTS"/>
    <property type="match status" value="1"/>
</dbReference>
<proteinExistence type="inferred from homology"/>
<reference evidence="4 7" key="2">
    <citation type="submission" date="2021-05" db="EMBL/GenBank/DDBJ databases">
        <title>Complete Genome Sequence of Stenotrophomonas pavanii strain Y.</title>
        <authorList>
            <person name="Dohra H."/>
            <person name="Mohad Din A.R.J."/>
            <person name="Suzuki K."/>
            <person name="Fatma A."/>
            <person name="Honjyo M."/>
            <person name="Nishimura T."/>
            <person name="Moriuch R."/>
            <person name="Masuda K."/>
            <person name="Minoura A."/>
            <person name="Tashiro Y."/>
            <person name="Futamata H."/>
        </authorList>
    </citation>
    <scope>NUCLEOTIDE SEQUENCE [LARGE SCALE GENOMIC DNA]</scope>
    <source>
        <strain evidence="4">Berkeley</strain>
        <strain evidence="7">Y</strain>
    </source>
</reference>
<dbReference type="Proteomes" id="UP000197904">
    <property type="component" value="Unassembled WGS sequence"/>
</dbReference>
<feature type="domain" description="PBP" evidence="3">
    <location>
        <begin position="20"/>
        <end position="323"/>
    </location>
</feature>
<dbReference type="EMBL" id="NIXP01000020">
    <property type="protein sequence ID" value="OWR34826.1"/>
    <property type="molecule type" value="Genomic_DNA"/>
</dbReference>
<keyword evidence="2" id="KW-0732">Signal</keyword>
<evidence type="ECO:0000313" key="6">
    <source>
        <dbReference type="Proteomes" id="UP000197904"/>
    </source>
</evidence>
<dbReference type="SUPFAM" id="SSF53850">
    <property type="entry name" value="Periplasmic binding protein-like II"/>
    <property type="match status" value="1"/>
</dbReference>
<keyword evidence="7" id="KW-1185">Reference proteome</keyword>
<sequence length="396" mass="40462">MNKYKTLAALVATALLATAGAASAQTAVTGGGASLPADLYKGAADSILPANFSYAVTGSGTGKKAFLENNASLFSTTGTVHFAGSDSVLSSTELSTYNSNYNVSGDTNRYGALVQIPSVATSVTVPFNKAGSAIDLSVTQICGIFSGKITNWSSIDSARSGTIQVVYRGESSGTSELLARFLTAACQPADVSGTTLKLTNGVPAFSVQSTFANLFTTVPSNFIAAPATGGTALYNAVYAADGRIGYVGPDVIPSLTDATKVAKVKGFSPDEVSVQATLETAAPPTGAAAENPANWVPVFGNPSAGYPIAGYTNFVFGQCYKNATVGANVRGFLTRHYGSTVVNGVEQGPNDAAIRAHKFIPLTKAWRDAVRARFATATNAGAVNNPSTCSGIGRPL</sequence>
<name>A0A246L1S7_9GAMM</name>
<dbReference type="InterPro" id="IPR050962">
    <property type="entry name" value="Phosphate-bind_PstS"/>
</dbReference>
<evidence type="ECO:0000313" key="4">
    <source>
        <dbReference type="EMBL" id="BCX44212.1"/>
    </source>
</evidence>
<dbReference type="Proteomes" id="UP000825066">
    <property type="component" value="Chromosome"/>
</dbReference>
<evidence type="ECO:0000313" key="5">
    <source>
        <dbReference type="EMBL" id="OWR34826.1"/>
    </source>
</evidence>
<reference evidence="5 6" key="1">
    <citation type="submission" date="2017-06" db="EMBL/GenBank/DDBJ databases">
        <authorList>
            <person name="Kim H.J."/>
            <person name="Triplett B.A."/>
        </authorList>
    </citation>
    <scope>NUCLEOTIDE SEQUENCE [LARGE SCALE GENOMIC DNA]</scope>
    <source>
        <strain evidence="5 6">S18795</strain>
    </source>
</reference>
<accession>A0A246L1S7</accession>
<organism evidence="5 6">
    <name type="scientific">Stenotrophomonas pavanii</name>
    <dbReference type="NCBI Taxonomy" id="487698"/>
    <lineage>
        <taxon>Bacteria</taxon>
        <taxon>Pseudomonadati</taxon>
        <taxon>Pseudomonadota</taxon>
        <taxon>Gammaproteobacteria</taxon>
        <taxon>Lysobacterales</taxon>
        <taxon>Lysobacteraceae</taxon>
        <taxon>Stenotrophomonas</taxon>
    </lineage>
</organism>
<evidence type="ECO:0000313" key="7">
    <source>
        <dbReference type="Proteomes" id="UP000825066"/>
    </source>
</evidence>
<dbReference type="Pfam" id="PF12849">
    <property type="entry name" value="PBP_like_2"/>
    <property type="match status" value="1"/>
</dbReference>
<evidence type="ECO:0000259" key="3">
    <source>
        <dbReference type="Pfam" id="PF12849"/>
    </source>
</evidence>
<feature type="chain" id="PRO_5044570021" evidence="2">
    <location>
        <begin position="25"/>
        <end position="396"/>
    </location>
</feature>
<feature type="signal peptide" evidence="2">
    <location>
        <begin position="1"/>
        <end position="24"/>
    </location>
</feature>
<comment type="similarity">
    <text evidence="1">Belongs to the PstS family.</text>
</comment>
<evidence type="ECO:0000256" key="2">
    <source>
        <dbReference type="SAM" id="SignalP"/>
    </source>
</evidence>
<dbReference type="InterPro" id="IPR024370">
    <property type="entry name" value="PBP_domain"/>
</dbReference>
<evidence type="ECO:0000256" key="1">
    <source>
        <dbReference type="ARBA" id="ARBA00008725"/>
    </source>
</evidence>
<dbReference type="EMBL" id="AP024684">
    <property type="protein sequence ID" value="BCX44212.1"/>
    <property type="molecule type" value="Genomic_DNA"/>
</dbReference>